<dbReference type="EMBL" id="BTRK01000005">
    <property type="protein sequence ID" value="GMR51747.1"/>
    <property type="molecule type" value="Genomic_DNA"/>
</dbReference>
<accession>A0AAN5I4B8</accession>
<feature type="non-terminal residue" evidence="1">
    <location>
        <position position="1"/>
    </location>
</feature>
<dbReference type="Proteomes" id="UP001328107">
    <property type="component" value="Unassembled WGS sequence"/>
</dbReference>
<name>A0AAN5I4B8_9BILA</name>
<organism evidence="1 2">
    <name type="scientific">Pristionchus mayeri</name>
    <dbReference type="NCBI Taxonomy" id="1317129"/>
    <lineage>
        <taxon>Eukaryota</taxon>
        <taxon>Metazoa</taxon>
        <taxon>Ecdysozoa</taxon>
        <taxon>Nematoda</taxon>
        <taxon>Chromadorea</taxon>
        <taxon>Rhabditida</taxon>
        <taxon>Rhabditina</taxon>
        <taxon>Diplogasteromorpha</taxon>
        <taxon>Diplogasteroidea</taxon>
        <taxon>Neodiplogasteridae</taxon>
        <taxon>Pristionchus</taxon>
    </lineage>
</organism>
<reference evidence="2" key="1">
    <citation type="submission" date="2022-10" db="EMBL/GenBank/DDBJ databases">
        <title>Genome assembly of Pristionchus species.</title>
        <authorList>
            <person name="Yoshida K."/>
            <person name="Sommer R.J."/>
        </authorList>
    </citation>
    <scope>NUCLEOTIDE SEQUENCE [LARGE SCALE GENOMIC DNA]</scope>
    <source>
        <strain evidence="2">RS5460</strain>
    </source>
</reference>
<evidence type="ECO:0000313" key="2">
    <source>
        <dbReference type="Proteomes" id="UP001328107"/>
    </source>
</evidence>
<evidence type="ECO:0000313" key="1">
    <source>
        <dbReference type="EMBL" id="GMR51747.1"/>
    </source>
</evidence>
<keyword evidence="2" id="KW-1185">Reference proteome</keyword>
<sequence length="175" mass="19327">NQQWGSADKFLSDETMMEAFQTRIKRMELCKDVINVHTANFTSLGRIQGDDFVVPNSLNALISRIVELGTGNYETVFLISFQTMISELLRALKYLKSASVMLPPCLIPLAINDSGKLTVLGIGFSTTNESTSMTGNPCTTEHSNYTVPMLLTRKGRSSSERQSGCDGDIHLWPNS</sequence>
<comment type="caution">
    <text evidence="1">The sequence shown here is derived from an EMBL/GenBank/DDBJ whole genome shotgun (WGS) entry which is preliminary data.</text>
</comment>
<gene>
    <name evidence="1" type="ORF">PMAYCL1PPCAC_21942</name>
</gene>
<dbReference type="AlphaFoldDB" id="A0AAN5I4B8"/>
<proteinExistence type="predicted"/>
<protein>
    <submittedName>
        <fullName evidence="1">Uncharacterized protein</fullName>
    </submittedName>
</protein>